<keyword evidence="4" id="KW-1185">Reference proteome</keyword>
<dbReference type="GO" id="GO:0016881">
    <property type="term" value="F:acid-amino acid ligase activity"/>
    <property type="evidence" value="ECO:0007669"/>
    <property type="project" value="UniProtKB-ARBA"/>
</dbReference>
<dbReference type="SMART" id="SM01006">
    <property type="entry name" value="AlcB"/>
    <property type="match status" value="1"/>
</dbReference>
<dbReference type="Gene3D" id="3.30.310.280">
    <property type="match status" value="1"/>
</dbReference>
<protein>
    <submittedName>
        <fullName evidence="3">Siderophore synthetase component</fullName>
    </submittedName>
</protein>
<name>A0A2S6H6R3_9GAMM</name>
<dbReference type="RefSeq" id="WP_104422386.1">
    <property type="nucleotide sequence ID" value="NZ_PTIY01000002.1"/>
</dbReference>
<dbReference type="InterPro" id="IPR016181">
    <property type="entry name" value="Acyl_CoA_acyltransferase"/>
</dbReference>
<dbReference type="InterPro" id="IPR022770">
    <property type="entry name" value="IucA/IucC-like_C"/>
</dbReference>
<organism evidence="3 4">
    <name type="scientific">Methylobacter tundripaludum</name>
    <dbReference type="NCBI Taxonomy" id="173365"/>
    <lineage>
        <taxon>Bacteria</taxon>
        <taxon>Pseudomonadati</taxon>
        <taxon>Pseudomonadota</taxon>
        <taxon>Gammaproteobacteria</taxon>
        <taxon>Methylococcales</taxon>
        <taxon>Methylococcaceae</taxon>
        <taxon>Methylobacter</taxon>
    </lineage>
</organism>
<dbReference type="EMBL" id="PTIY01000002">
    <property type="protein sequence ID" value="PPK73113.1"/>
    <property type="molecule type" value="Genomic_DNA"/>
</dbReference>
<dbReference type="InterPro" id="IPR019432">
    <property type="entry name" value="Acyltransferase_MbtK/IucB-like"/>
</dbReference>
<dbReference type="SUPFAM" id="SSF55729">
    <property type="entry name" value="Acyl-CoA N-acyltransferases (Nat)"/>
    <property type="match status" value="1"/>
</dbReference>
<evidence type="ECO:0000313" key="4">
    <source>
        <dbReference type="Proteomes" id="UP000238071"/>
    </source>
</evidence>
<dbReference type="InterPro" id="IPR037455">
    <property type="entry name" value="LucA/IucC-like"/>
</dbReference>
<dbReference type="Gene3D" id="3.40.630.30">
    <property type="match status" value="1"/>
</dbReference>
<dbReference type="Proteomes" id="UP000238071">
    <property type="component" value="Unassembled WGS sequence"/>
</dbReference>
<dbReference type="PANTHER" id="PTHR34384:SF6">
    <property type="entry name" value="STAPHYLOFERRIN B SYNTHASE"/>
    <property type="match status" value="1"/>
</dbReference>
<dbReference type="OrthoDB" id="495728at2"/>
<proteinExistence type="predicted"/>
<dbReference type="PANTHER" id="PTHR34384">
    <property type="entry name" value="L-2,3-DIAMINOPROPANOATE--CITRATE LIGASE"/>
    <property type="match status" value="1"/>
</dbReference>
<gene>
    <name evidence="3" type="ORF">B0F88_10292</name>
</gene>
<dbReference type="GO" id="GO:0019290">
    <property type="term" value="P:siderophore biosynthetic process"/>
    <property type="evidence" value="ECO:0007669"/>
    <property type="project" value="InterPro"/>
</dbReference>
<dbReference type="Gene3D" id="6.10.250.3370">
    <property type="match status" value="1"/>
</dbReference>
<reference evidence="3 4" key="1">
    <citation type="submission" date="2018-02" db="EMBL/GenBank/DDBJ databases">
        <title>Subsurface microbial communities from deep shales in Ohio and West Virginia, USA.</title>
        <authorList>
            <person name="Wrighton K."/>
        </authorList>
    </citation>
    <scope>NUCLEOTIDE SEQUENCE [LARGE SCALE GENOMIC DNA]</scope>
    <source>
        <strain evidence="3 4">OWC-G53F</strain>
    </source>
</reference>
<dbReference type="Pfam" id="PF04183">
    <property type="entry name" value="IucA_IucC"/>
    <property type="match status" value="1"/>
</dbReference>
<evidence type="ECO:0000259" key="2">
    <source>
        <dbReference type="SMART" id="SM01006"/>
    </source>
</evidence>
<dbReference type="Pfam" id="PF06276">
    <property type="entry name" value="FhuF"/>
    <property type="match status" value="1"/>
</dbReference>
<evidence type="ECO:0000313" key="3">
    <source>
        <dbReference type="EMBL" id="PPK73113.1"/>
    </source>
</evidence>
<sequence>MNYESFIFKKYIPAIGTFRLRPLQIPQDIALIHDWVNRDYASYWGLQGYSVEQVEAEYRKIAEQSLVYLGFCNDQPAFLLECYDPEHHALSEHYAWQAGDRGMHILVAPAERPIANFTGSVFTVIMDFIFSDPAAQRIVVEPDINNEKIHALNKRVGFEYQKVITLPNKTAHLAFCSREQYRAARGKNPVSVSPNHVVAHLREDVWAHVNTLHLCKAISEFAHELLITPELQFSEGDWGHYRLKTDKPGVEYSFRAQVLSLEHWYIDKASVEKFVDGDKAASDSLSFILEVSEGLGIDPSILPTYMEEITSTLYGSAYKHTKKGVDVAQLLDADFQTVETAMMEGHPAFLANNGRIGFDAADYQAYSPEAAAPVKLIWLAAHKSKTVFACADDLSYTELLEQELGNSTLDQFTRTLARQGLDTDDYWFMPVHPWQWYNKLAVIFAADIAARHLVCLGFVEDVYLAQQSIRTFFNTSHPHKRYVKTALSILNMGFMRGLSPYYMSTTPAINDCINGLIEHDPYLAEKGFSILREVAAVGYRNHYYETATAKDSPYKKMLSALWRESPVPQLKPGQRLMTMAALLHTDAQGTALLPELIKSSGVDTASWLRRYLNCYLSPLLHCFYAYDLVFMPHGENLILVLENNVPVRAIMKDIAEEAAIMNKEIVLSEKVQRLSVFVPEELKILSIFTDFFDLIFRYMSHILVEHGGYSEQRFWQLVAECVLDYQRTHPELADKFERYDLFAPEFIRSCLNRLQLGNNQQMIDLADPAKNLKFVGTLKNPIAVFKTKAVAPDIAEACV</sequence>
<dbReference type="GO" id="GO:0016746">
    <property type="term" value="F:acyltransferase activity"/>
    <property type="evidence" value="ECO:0007669"/>
    <property type="project" value="InterPro"/>
</dbReference>
<feature type="domain" description="Acyltransferase MbtK/IucB-like conserved" evidence="2">
    <location>
        <begin position="21"/>
        <end position="68"/>
    </location>
</feature>
<dbReference type="Pfam" id="PF13523">
    <property type="entry name" value="Acetyltransf_8"/>
    <property type="match status" value="1"/>
</dbReference>
<evidence type="ECO:0000256" key="1">
    <source>
        <dbReference type="ARBA" id="ARBA00004924"/>
    </source>
</evidence>
<accession>A0A2S6H6R3</accession>
<dbReference type="AlphaFoldDB" id="A0A2S6H6R3"/>
<dbReference type="Gene3D" id="1.10.510.40">
    <property type="match status" value="1"/>
</dbReference>
<comment type="caution">
    <text evidence="3">The sequence shown here is derived from an EMBL/GenBank/DDBJ whole genome shotgun (WGS) entry which is preliminary data.</text>
</comment>
<comment type="pathway">
    <text evidence="1">Siderophore biosynthesis.</text>
</comment>
<dbReference type="InterPro" id="IPR007310">
    <property type="entry name" value="Aerobactin_biosyn_IucA/IucC_N"/>
</dbReference>